<dbReference type="RefSeq" id="WP_386367395.1">
    <property type="nucleotide sequence ID" value="NZ_JBHRXZ010000029.1"/>
</dbReference>
<dbReference type="InterPro" id="IPR029787">
    <property type="entry name" value="Nucleotide_cyclase"/>
</dbReference>
<gene>
    <name evidence="4" type="ORF">ACFOMF_17795</name>
</gene>
<dbReference type="Proteomes" id="UP001595630">
    <property type="component" value="Unassembled WGS sequence"/>
</dbReference>
<dbReference type="PANTHER" id="PTHR45138:SF9">
    <property type="entry name" value="DIGUANYLATE CYCLASE DGCM-RELATED"/>
    <property type="match status" value="1"/>
</dbReference>
<evidence type="ECO:0000313" key="5">
    <source>
        <dbReference type="Proteomes" id="UP001595630"/>
    </source>
</evidence>
<organism evidence="4 5">
    <name type="scientific">Stutzerimonas tarimensis</name>
    <dbReference type="NCBI Taxonomy" id="1507735"/>
    <lineage>
        <taxon>Bacteria</taxon>
        <taxon>Pseudomonadati</taxon>
        <taxon>Pseudomonadota</taxon>
        <taxon>Gammaproteobacteria</taxon>
        <taxon>Pseudomonadales</taxon>
        <taxon>Pseudomonadaceae</taxon>
        <taxon>Stutzerimonas</taxon>
    </lineage>
</organism>
<dbReference type="EC" id="2.7.7.65" evidence="1"/>
<comment type="caution">
    <text evidence="4">The sequence shown here is derived from an EMBL/GenBank/DDBJ whole genome shotgun (WGS) entry which is preliminary data.</text>
</comment>
<dbReference type="EMBL" id="JBHRXZ010000029">
    <property type="protein sequence ID" value="MFC3609625.1"/>
    <property type="molecule type" value="Genomic_DNA"/>
</dbReference>
<dbReference type="PANTHER" id="PTHR45138">
    <property type="entry name" value="REGULATORY COMPONENTS OF SENSORY TRANSDUCTION SYSTEM"/>
    <property type="match status" value="1"/>
</dbReference>
<evidence type="ECO:0000256" key="2">
    <source>
        <dbReference type="ARBA" id="ARBA00034247"/>
    </source>
</evidence>
<keyword evidence="5" id="KW-1185">Reference proteome</keyword>
<feature type="domain" description="GGDEF" evidence="3">
    <location>
        <begin position="178"/>
        <end position="309"/>
    </location>
</feature>
<sequence length="309" mass="34561">MQPHQPTGNIIEFDTSRMSSLEQVPSPFHVPRPASVAELHRQLGQQLQTSLEADRLLGIFLTAVRALVPVSGLSYRHGPTDLRLELGEAAPHRTRYHLNHLGESIGELVFQRSTRFDDFELHQLEALLPCLLFPLRNALLYRAALLDALRDPLTGAGNRVAMQQTLTREVELARRHGQPLSVLMLDMDHFKSINDRFGHPCGDEVLKAVTTRLKSQLRNVDMVFRYGGEEFLVLLSNTPEKSAALVGQRLCQAVNSMEFCSHDGHLPLTVSMGCASYRVPETLDALLARADSALYQAKRNGRNQMRLAV</sequence>
<evidence type="ECO:0000256" key="1">
    <source>
        <dbReference type="ARBA" id="ARBA00012528"/>
    </source>
</evidence>
<dbReference type="SMART" id="SM00267">
    <property type="entry name" value="GGDEF"/>
    <property type="match status" value="1"/>
</dbReference>
<dbReference type="InterPro" id="IPR050469">
    <property type="entry name" value="Diguanylate_Cyclase"/>
</dbReference>
<dbReference type="NCBIfam" id="TIGR00254">
    <property type="entry name" value="GGDEF"/>
    <property type="match status" value="1"/>
</dbReference>
<dbReference type="CDD" id="cd01949">
    <property type="entry name" value="GGDEF"/>
    <property type="match status" value="1"/>
</dbReference>
<name>A0ABV7T8S7_9GAMM</name>
<reference evidence="5" key="1">
    <citation type="journal article" date="2019" name="Int. J. Syst. Evol. Microbiol.">
        <title>The Global Catalogue of Microorganisms (GCM) 10K type strain sequencing project: providing services to taxonomists for standard genome sequencing and annotation.</title>
        <authorList>
            <consortium name="The Broad Institute Genomics Platform"/>
            <consortium name="The Broad Institute Genome Sequencing Center for Infectious Disease"/>
            <person name="Wu L."/>
            <person name="Ma J."/>
        </authorList>
    </citation>
    <scope>NUCLEOTIDE SEQUENCE [LARGE SCALE GENOMIC DNA]</scope>
    <source>
        <strain evidence="5">KCTC 42447</strain>
    </source>
</reference>
<dbReference type="Pfam" id="PF00990">
    <property type="entry name" value="GGDEF"/>
    <property type="match status" value="1"/>
</dbReference>
<dbReference type="Gene3D" id="3.30.70.270">
    <property type="match status" value="1"/>
</dbReference>
<dbReference type="InterPro" id="IPR000160">
    <property type="entry name" value="GGDEF_dom"/>
</dbReference>
<proteinExistence type="predicted"/>
<protein>
    <recommendedName>
        <fullName evidence="1">diguanylate cyclase</fullName>
        <ecNumber evidence="1">2.7.7.65</ecNumber>
    </recommendedName>
</protein>
<dbReference type="InterPro" id="IPR043128">
    <property type="entry name" value="Rev_trsase/Diguanyl_cyclase"/>
</dbReference>
<accession>A0ABV7T8S7</accession>
<evidence type="ECO:0000259" key="3">
    <source>
        <dbReference type="PROSITE" id="PS50887"/>
    </source>
</evidence>
<comment type="catalytic activity">
    <reaction evidence="2">
        <text>2 GTP = 3',3'-c-di-GMP + 2 diphosphate</text>
        <dbReference type="Rhea" id="RHEA:24898"/>
        <dbReference type="ChEBI" id="CHEBI:33019"/>
        <dbReference type="ChEBI" id="CHEBI:37565"/>
        <dbReference type="ChEBI" id="CHEBI:58805"/>
        <dbReference type="EC" id="2.7.7.65"/>
    </reaction>
</comment>
<dbReference type="PROSITE" id="PS50887">
    <property type="entry name" value="GGDEF"/>
    <property type="match status" value="1"/>
</dbReference>
<evidence type="ECO:0000313" key="4">
    <source>
        <dbReference type="EMBL" id="MFC3609625.1"/>
    </source>
</evidence>
<dbReference type="SUPFAM" id="SSF55073">
    <property type="entry name" value="Nucleotide cyclase"/>
    <property type="match status" value="1"/>
</dbReference>